<accession>A0A9P8MVR6</accession>
<proteinExistence type="predicted"/>
<keyword evidence="7" id="KW-1185">Reference proteome</keyword>
<evidence type="ECO:0000259" key="5">
    <source>
        <dbReference type="PROSITE" id="PS51192"/>
    </source>
</evidence>
<protein>
    <submittedName>
        <fullName evidence="6">DEAD/DEAH box helicase domain-containing protein</fullName>
    </submittedName>
</protein>
<dbReference type="Gene3D" id="3.40.50.300">
    <property type="entry name" value="P-loop containing nucleotide triphosphate hydrolases"/>
    <property type="match status" value="1"/>
</dbReference>
<dbReference type="EMBL" id="JAIZPD010000009">
    <property type="protein sequence ID" value="KAH0961136.1"/>
    <property type="molecule type" value="Genomic_DNA"/>
</dbReference>
<dbReference type="AlphaFoldDB" id="A0A9P8MVR6"/>
<dbReference type="InterPro" id="IPR014001">
    <property type="entry name" value="Helicase_ATP-bd"/>
</dbReference>
<name>A0A9P8MVR6_9HYPO</name>
<dbReference type="RefSeq" id="XP_044718649.1">
    <property type="nucleotide sequence ID" value="XM_044866760.1"/>
</dbReference>
<dbReference type="CDD" id="cd18025">
    <property type="entry name" value="DEXHc_DDX60"/>
    <property type="match status" value="1"/>
</dbReference>
<dbReference type="InterPro" id="IPR011545">
    <property type="entry name" value="DEAD/DEAH_box_helicase_dom"/>
</dbReference>
<dbReference type="PROSITE" id="PS51192">
    <property type="entry name" value="HELICASE_ATP_BIND_1"/>
    <property type="match status" value="1"/>
</dbReference>
<dbReference type="GO" id="GO:0005524">
    <property type="term" value="F:ATP binding"/>
    <property type="evidence" value="ECO:0007669"/>
    <property type="project" value="UniProtKB-KW"/>
</dbReference>
<dbReference type="OrthoDB" id="2320933at2759"/>
<feature type="domain" description="Helicase ATP-binding" evidence="5">
    <location>
        <begin position="176"/>
        <end position="349"/>
    </location>
</feature>
<reference evidence="6" key="1">
    <citation type="submission" date="2021-09" db="EMBL/GenBank/DDBJ databases">
        <title>A high-quality genome of the endoparasitic fungus Hirsutella rhossiliensis with a comparison of Hirsutella genomes reveals transposable elements contributing to genome size variation.</title>
        <authorList>
            <person name="Lin R."/>
            <person name="Jiao Y."/>
            <person name="Sun X."/>
            <person name="Ling J."/>
            <person name="Xie B."/>
            <person name="Cheng X."/>
        </authorList>
    </citation>
    <scope>NUCLEOTIDE SEQUENCE</scope>
    <source>
        <strain evidence="6">HR02</strain>
    </source>
</reference>
<dbReference type="InterPro" id="IPR052431">
    <property type="entry name" value="SKI2_subfamily_helicases"/>
</dbReference>
<dbReference type="Proteomes" id="UP000824596">
    <property type="component" value="Unassembled WGS sequence"/>
</dbReference>
<evidence type="ECO:0000256" key="2">
    <source>
        <dbReference type="ARBA" id="ARBA00022801"/>
    </source>
</evidence>
<dbReference type="Pfam" id="PF00270">
    <property type="entry name" value="DEAD"/>
    <property type="match status" value="1"/>
</dbReference>
<organism evidence="6 7">
    <name type="scientific">Hirsutella rhossiliensis</name>
    <dbReference type="NCBI Taxonomy" id="111463"/>
    <lineage>
        <taxon>Eukaryota</taxon>
        <taxon>Fungi</taxon>
        <taxon>Dikarya</taxon>
        <taxon>Ascomycota</taxon>
        <taxon>Pezizomycotina</taxon>
        <taxon>Sordariomycetes</taxon>
        <taxon>Hypocreomycetidae</taxon>
        <taxon>Hypocreales</taxon>
        <taxon>Ophiocordycipitaceae</taxon>
        <taxon>Hirsutella</taxon>
    </lineage>
</organism>
<evidence type="ECO:0000256" key="3">
    <source>
        <dbReference type="ARBA" id="ARBA00022806"/>
    </source>
</evidence>
<evidence type="ECO:0000313" key="6">
    <source>
        <dbReference type="EMBL" id="KAH0961136.1"/>
    </source>
</evidence>
<dbReference type="InterPro" id="IPR027417">
    <property type="entry name" value="P-loop_NTPase"/>
</dbReference>
<keyword evidence="4" id="KW-0067">ATP-binding</keyword>
<dbReference type="SMART" id="SM00487">
    <property type="entry name" value="DEXDc"/>
    <property type="match status" value="1"/>
</dbReference>
<dbReference type="GO" id="GO:0003676">
    <property type="term" value="F:nucleic acid binding"/>
    <property type="evidence" value="ECO:0007669"/>
    <property type="project" value="InterPro"/>
</dbReference>
<keyword evidence="1" id="KW-0547">Nucleotide-binding</keyword>
<dbReference type="SUPFAM" id="SSF52540">
    <property type="entry name" value="P-loop containing nucleoside triphosphate hydrolases"/>
    <property type="match status" value="1"/>
</dbReference>
<comment type="caution">
    <text evidence="6">The sequence shown here is derived from an EMBL/GenBank/DDBJ whole genome shotgun (WGS) entry which is preliminary data.</text>
</comment>
<evidence type="ECO:0000256" key="1">
    <source>
        <dbReference type="ARBA" id="ARBA00022741"/>
    </source>
</evidence>
<dbReference type="GeneID" id="68357418"/>
<dbReference type="FunFam" id="3.40.50.300:FF:001039">
    <property type="entry name" value="ATP-dependent RNA helicase DDX60"/>
    <property type="match status" value="1"/>
</dbReference>
<gene>
    <name evidence="6" type="ORF">HRG_08289</name>
</gene>
<evidence type="ECO:0000313" key="7">
    <source>
        <dbReference type="Proteomes" id="UP000824596"/>
    </source>
</evidence>
<dbReference type="PANTHER" id="PTHR44533">
    <property type="entry name" value="DEAD/H RNA HELICASE, PUTATIVE-RELATED"/>
    <property type="match status" value="1"/>
</dbReference>
<dbReference type="GO" id="GO:0004386">
    <property type="term" value="F:helicase activity"/>
    <property type="evidence" value="ECO:0007669"/>
    <property type="project" value="UniProtKB-KW"/>
</dbReference>
<evidence type="ECO:0000256" key="4">
    <source>
        <dbReference type="ARBA" id="ARBA00022840"/>
    </source>
</evidence>
<keyword evidence="3 6" id="KW-0347">Helicase</keyword>
<keyword evidence="2" id="KW-0378">Hydrolase</keyword>
<dbReference type="GO" id="GO:0005737">
    <property type="term" value="C:cytoplasm"/>
    <property type="evidence" value="ECO:0007669"/>
    <property type="project" value="TreeGrafter"/>
</dbReference>
<sequence length="419" mass="46737">MVFWDERCHEIQAERNLIKRFLKADKYLACLSKEDTAIIGAEVTLYTCNILASLILDEKRRGAGPSVMSLFAMMWSRTLEIGLVQLSPQCLSQLESFSKALHIPLPTTVAATSSRSGRKLPFQDILAASATETELSLQPFEFQLKHCGPYLERSFDPSIDPRVPNFRPDAWQRKVLDAIDADKSLLVVAPTSAGKTFISFYAMKKVLQSSDDGILVYVAPTKALVNQIAAEIQARFSKSYTNNGRSVWAIHTRDYRINNPTGCQILVTVPHILQIMLLAPSNAERATSWSRRVRRIIFDEVHCIGQADDGVVWEQLLLLAPCPIIALSATVGNPLEFKAWLEASEKVKGVELEMIVHSLRYSDLRKFTYSPPNENYIFRGLMAAEGLQIPGLDEGDGGTVALLIYPPRRGPCQSQPRNS</sequence>
<dbReference type="PANTHER" id="PTHR44533:SF4">
    <property type="entry name" value="DEAD_H RNA HELICASE, PUTATIVE-RELATED"/>
    <property type="match status" value="1"/>
</dbReference>
<dbReference type="GO" id="GO:0016787">
    <property type="term" value="F:hydrolase activity"/>
    <property type="evidence" value="ECO:0007669"/>
    <property type="project" value="UniProtKB-KW"/>
</dbReference>